<dbReference type="AlphaFoldDB" id="A0A640S7E6"/>
<sequence>MRAPVRPGVRPCPWNPQHVAHVSPSVVRASGRVVRTSYGARLIRGDGRRPVSGEDLAGALDEL</sequence>
<organism evidence="2 4">
    <name type="scientific">Streptomyces caniferus</name>
    <dbReference type="NCBI Taxonomy" id="285557"/>
    <lineage>
        <taxon>Bacteria</taxon>
        <taxon>Bacillati</taxon>
        <taxon>Actinomycetota</taxon>
        <taxon>Actinomycetes</taxon>
        <taxon>Kitasatosporales</taxon>
        <taxon>Streptomycetaceae</taxon>
        <taxon>Streptomyces</taxon>
    </lineage>
</organism>
<evidence type="ECO:0000313" key="2">
    <source>
        <dbReference type="EMBL" id="GFE05545.1"/>
    </source>
</evidence>
<evidence type="ECO:0000256" key="1">
    <source>
        <dbReference type="SAM" id="MobiDB-lite"/>
    </source>
</evidence>
<evidence type="ECO:0000313" key="4">
    <source>
        <dbReference type="Proteomes" id="UP000435837"/>
    </source>
</evidence>
<evidence type="ECO:0000313" key="3">
    <source>
        <dbReference type="EMBL" id="GFE11562.1"/>
    </source>
</evidence>
<comment type="caution">
    <text evidence="2">The sequence shown here is derived from an EMBL/GenBank/DDBJ whole genome shotgun (WGS) entry which is preliminary data.</text>
</comment>
<reference evidence="2 4" key="1">
    <citation type="submission" date="2019-12" db="EMBL/GenBank/DDBJ databases">
        <title>Whole genome shotgun sequence of Streptomyces caniferus NBRC 15389.</title>
        <authorList>
            <person name="Ichikawa N."/>
            <person name="Kimura A."/>
            <person name="Kitahashi Y."/>
            <person name="Komaki H."/>
            <person name="Tamura T."/>
        </authorList>
    </citation>
    <scope>NUCLEOTIDE SEQUENCE [LARGE SCALE GENOMIC DNA]</scope>
    <source>
        <strain evidence="2 4">NBRC 15389</strain>
    </source>
</reference>
<accession>A0A640S7E6</accession>
<dbReference type="Proteomes" id="UP000435837">
    <property type="component" value="Unassembled WGS sequence"/>
</dbReference>
<feature type="region of interest" description="Disordered" evidence="1">
    <location>
        <begin position="44"/>
        <end position="63"/>
    </location>
</feature>
<gene>
    <name evidence="2" type="ORF">Scani_18130</name>
    <name evidence="3" type="ORF">Scani_78300</name>
</gene>
<protein>
    <submittedName>
        <fullName evidence="2">Uncharacterized protein</fullName>
    </submittedName>
</protein>
<proteinExistence type="predicted"/>
<dbReference type="EMBL" id="BLIN01000002">
    <property type="protein sequence ID" value="GFE05545.1"/>
    <property type="molecule type" value="Genomic_DNA"/>
</dbReference>
<name>A0A640S7E6_9ACTN</name>
<dbReference type="EMBL" id="BLIN01000005">
    <property type="protein sequence ID" value="GFE11562.1"/>
    <property type="molecule type" value="Genomic_DNA"/>
</dbReference>